<dbReference type="PANTHER" id="PTHR37294:SF1">
    <property type="entry name" value="3'-5' EXORIBONUCLEASE YHAM"/>
    <property type="match status" value="1"/>
</dbReference>
<accession>A0A7C3WNY3</accession>
<dbReference type="GO" id="GO:0016787">
    <property type="term" value="F:hydrolase activity"/>
    <property type="evidence" value="ECO:0007669"/>
    <property type="project" value="UniProtKB-KW"/>
</dbReference>
<organism evidence="3">
    <name type="scientific">Desulfobacca acetoxidans</name>
    <dbReference type="NCBI Taxonomy" id="60893"/>
    <lineage>
        <taxon>Bacteria</taxon>
        <taxon>Pseudomonadati</taxon>
        <taxon>Thermodesulfobacteriota</taxon>
        <taxon>Desulfobaccia</taxon>
        <taxon>Desulfobaccales</taxon>
        <taxon>Desulfobaccaceae</taxon>
        <taxon>Desulfobacca</taxon>
    </lineage>
</organism>
<dbReference type="InterPro" id="IPR004365">
    <property type="entry name" value="NA-bd_OB_tRNA"/>
</dbReference>
<dbReference type="Gene3D" id="1.10.3210.10">
    <property type="entry name" value="Hypothetical protein af1432"/>
    <property type="match status" value="1"/>
</dbReference>
<proteinExistence type="predicted"/>
<dbReference type="SMART" id="SM00471">
    <property type="entry name" value="HDc"/>
    <property type="match status" value="1"/>
</dbReference>
<dbReference type="CDD" id="cd04492">
    <property type="entry name" value="YhaM_OBF_like"/>
    <property type="match status" value="1"/>
</dbReference>
<comment type="caution">
    <text evidence="3">The sequence shown here is derived from an EMBL/GenBank/DDBJ whole genome shotgun (WGS) entry which is preliminary data.</text>
</comment>
<dbReference type="Gene3D" id="2.40.50.140">
    <property type="entry name" value="Nucleic acid-binding proteins"/>
    <property type="match status" value="1"/>
</dbReference>
<gene>
    <name evidence="3" type="ORF">ENV62_10620</name>
</gene>
<dbReference type="InterPro" id="IPR006674">
    <property type="entry name" value="HD_domain"/>
</dbReference>
<dbReference type="SUPFAM" id="SSF109604">
    <property type="entry name" value="HD-domain/PDEase-like"/>
    <property type="match status" value="1"/>
</dbReference>
<dbReference type="InterPro" id="IPR050798">
    <property type="entry name" value="YhaM_exoribonuc/phosphodiest"/>
</dbReference>
<feature type="domain" description="HD" evidence="2">
    <location>
        <begin position="189"/>
        <end position="302"/>
    </location>
</feature>
<dbReference type="Pfam" id="PF01966">
    <property type="entry name" value="HD"/>
    <property type="match status" value="1"/>
</dbReference>
<evidence type="ECO:0000256" key="1">
    <source>
        <dbReference type="ARBA" id="ARBA00022801"/>
    </source>
</evidence>
<dbReference type="PROSITE" id="PS51831">
    <property type="entry name" value="HD"/>
    <property type="match status" value="1"/>
</dbReference>
<dbReference type="CDD" id="cd00077">
    <property type="entry name" value="HDc"/>
    <property type="match status" value="1"/>
</dbReference>
<dbReference type="EMBL" id="DTHB01000060">
    <property type="protein sequence ID" value="HGB15672.1"/>
    <property type="molecule type" value="Genomic_DNA"/>
</dbReference>
<reference evidence="3" key="1">
    <citation type="journal article" date="2020" name="mSystems">
        <title>Genome- and Community-Level Interaction Insights into Carbon Utilization and Element Cycling Functions of Hydrothermarchaeota in Hydrothermal Sediment.</title>
        <authorList>
            <person name="Zhou Z."/>
            <person name="Liu Y."/>
            <person name="Xu W."/>
            <person name="Pan J."/>
            <person name="Luo Z.H."/>
            <person name="Li M."/>
        </authorList>
    </citation>
    <scope>NUCLEOTIDE SEQUENCE [LARGE SCALE GENOMIC DNA]</scope>
    <source>
        <strain evidence="3">SpSt-776</strain>
    </source>
</reference>
<dbReference type="PANTHER" id="PTHR37294">
    <property type="entry name" value="3'-5' EXORIBONUCLEASE YHAM"/>
    <property type="match status" value="1"/>
</dbReference>
<evidence type="ECO:0000259" key="2">
    <source>
        <dbReference type="PROSITE" id="PS51831"/>
    </source>
</evidence>
<dbReference type="InterPro" id="IPR003607">
    <property type="entry name" value="HD/PDEase_dom"/>
</dbReference>
<dbReference type="NCBIfam" id="TIGR00277">
    <property type="entry name" value="HDIG"/>
    <property type="match status" value="1"/>
</dbReference>
<name>A0A7C3WNY3_9BACT</name>
<dbReference type="Pfam" id="PF01336">
    <property type="entry name" value="tRNA_anti-codon"/>
    <property type="match status" value="1"/>
</dbReference>
<dbReference type="GO" id="GO:0003676">
    <property type="term" value="F:nucleic acid binding"/>
    <property type="evidence" value="ECO:0007669"/>
    <property type="project" value="InterPro"/>
</dbReference>
<keyword evidence="1" id="KW-0378">Hydrolase</keyword>
<protein>
    <submittedName>
        <fullName evidence="3">HD domain-containing protein</fullName>
    </submittedName>
</protein>
<dbReference type="InterPro" id="IPR006675">
    <property type="entry name" value="HDIG_dom"/>
</dbReference>
<evidence type="ECO:0000313" key="3">
    <source>
        <dbReference type="EMBL" id="HGB15672.1"/>
    </source>
</evidence>
<sequence>MFSGYDTWVFRSPFMSHLLISNLQPGATLRQFFIIRRLESRLTKDGKRFLALLLGDQSGTIKARVWEETLKKCPYSLAPCDFVGVTGQVEAFQGELQINVSYIEPVENIRRRGGDLQGFDPELLILATDYNREELWRELWEIATGLNPPLQELVLAILQKYQPQLMTWPGAESVHHAYFGGLLEHTWSVARHALRSLEVYPDLNRDLVLAGAILHDLGKLKELASPECPKRTIPGGLVGHIVLGWEMVREEATALGFPDEDLLRELEHIIISHHGSEEYGSPVLPKTPEALLVYYLDELDAKLHMARHHLEIDANEGEFTTWHYLMARRFYKGKNLREKAPVTESPQKTD</sequence>
<dbReference type="InterPro" id="IPR012340">
    <property type="entry name" value="NA-bd_OB-fold"/>
</dbReference>
<dbReference type="AlphaFoldDB" id="A0A7C3WNY3"/>
<dbReference type="GO" id="GO:0031125">
    <property type="term" value="P:rRNA 3'-end processing"/>
    <property type="evidence" value="ECO:0007669"/>
    <property type="project" value="TreeGrafter"/>
</dbReference>